<dbReference type="InterPro" id="IPR003018">
    <property type="entry name" value="GAF"/>
</dbReference>
<keyword evidence="11" id="KW-0479">Metal-binding</keyword>
<dbReference type="SUPFAM" id="SSF52009">
    <property type="entry name" value="Phosphohistidine domain"/>
    <property type="match status" value="1"/>
</dbReference>
<evidence type="ECO:0000256" key="5">
    <source>
        <dbReference type="ARBA" id="ARBA00012232"/>
    </source>
</evidence>
<feature type="domain" description="GAF" evidence="14">
    <location>
        <begin position="17"/>
        <end position="163"/>
    </location>
</feature>
<organism evidence="15 16">
    <name type="scientific">Vibrio palustris</name>
    <dbReference type="NCBI Taxonomy" id="1918946"/>
    <lineage>
        <taxon>Bacteria</taxon>
        <taxon>Pseudomonadati</taxon>
        <taxon>Pseudomonadota</taxon>
        <taxon>Gammaproteobacteria</taxon>
        <taxon>Vibrionales</taxon>
        <taxon>Vibrionaceae</taxon>
        <taxon>Vibrio</taxon>
    </lineage>
</organism>
<keyword evidence="9 15" id="KW-0808">Transferase</keyword>
<keyword evidence="6" id="KW-0813">Transport</keyword>
<dbReference type="Gene3D" id="3.20.20.60">
    <property type="entry name" value="Phosphoenolpyruvate-binding domains"/>
    <property type="match status" value="1"/>
</dbReference>
<keyword evidence="16" id="KW-1185">Reference proteome</keyword>
<gene>
    <name evidence="15" type="primary">ptsI_2</name>
    <name evidence="15" type="ORF">VPAL9027_03333</name>
</gene>
<dbReference type="EC" id="2.7.3.9" evidence="5"/>
<dbReference type="InterPro" id="IPR015813">
    <property type="entry name" value="Pyrv/PenolPyrv_kinase-like_dom"/>
</dbReference>
<dbReference type="Pfam" id="PF00391">
    <property type="entry name" value="PEP-utilizers"/>
    <property type="match status" value="1"/>
</dbReference>
<dbReference type="Pfam" id="PF01590">
    <property type="entry name" value="GAF"/>
    <property type="match status" value="1"/>
</dbReference>
<evidence type="ECO:0000256" key="13">
    <source>
        <dbReference type="ARBA" id="ARBA00022842"/>
    </source>
</evidence>
<dbReference type="PRINTS" id="PR01736">
    <property type="entry name" value="PHPHTRNFRASE"/>
</dbReference>
<dbReference type="SUPFAM" id="SSF51621">
    <property type="entry name" value="Phosphoenolpyruvate/pyruvate domain"/>
    <property type="match status" value="1"/>
</dbReference>
<dbReference type="InterPro" id="IPR036618">
    <property type="entry name" value="PtsI_HPr-bd_sf"/>
</dbReference>
<evidence type="ECO:0000256" key="8">
    <source>
        <dbReference type="ARBA" id="ARBA00022597"/>
    </source>
</evidence>
<keyword evidence="8" id="KW-0762">Sugar transport</keyword>
<dbReference type="Proteomes" id="UP000189475">
    <property type="component" value="Unassembled WGS sequence"/>
</dbReference>
<dbReference type="SUPFAM" id="SSF47831">
    <property type="entry name" value="Enzyme I of the PEP:sugar phosphotransferase system HPr-binding (sub)domain"/>
    <property type="match status" value="1"/>
</dbReference>
<dbReference type="InterPro" id="IPR029016">
    <property type="entry name" value="GAF-like_dom_sf"/>
</dbReference>
<dbReference type="InterPro" id="IPR040442">
    <property type="entry name" value="Pyrv_kinase-like_dom_sf"/>
</dbReference>
<dbReference type="GO" id="GO:0008965">
    <property type="term" value="F:phosphoenolpyruvate-protein phosphotransferase activity"/>
    <property type="evidence" value="ECO:0007669"/>
    <property type="project" value="UniProtKB-EC"/>
</dbReference>
<dbReference type="GO" id="GO:0005737">
    <property type="term" value="C:cytoplasm"/>
    <property type="evidence" value="ECO:0007669"/>
    <property type="project" value="UniProtKB-SubCell"/>
</dbReference>
<dbReference type="InterPro" id="IPR008731">
    <property type="entry name" value="PTS_EIN"/>
</dbReference>
<keyword evidence="15" id="KW-0670">Pyruvate</keyword>
<evidence type="ECO:0000256" key="1">
    <source>
        <dbReference type="ARBA" id="ARBA00000683"/>
    </source>
</evidence>
<evidence type="ECO:0000256" key="6">
    <source>
        <dbReference type="ARBA" id="ARBA00022448"/>
    </source>
</evidence>
<evidence type="ECO:0000313" key="16">
    <source>
        <dbReference type="Proteomes" id="UP000189475"/>
    </source>
</evidence>
<dbReference type="STRING" id="1918946.VPAL9027_03333"/>
<sequence>MLAQLREIVEQVSKVDDVYEALNTFVRQTCAAIGTDCCTVYLANEEHQRLELMATQGLQFKGDKIHIGFDEGLVGFVKRTAEPLNVAEAYKHPHFKYFKKLGEEVYNAFLATPIIHRKQVLGILVVQQKTPRLFSEMEVSFLITLAAQLAVIVTHAQTQGQWLLSKQRTVNGIPASSGVAIGEFWFDNTQPRLSDVAPASSVNVEREQEWLSLAIERALADFRKMRKKLDSEIHKDALAIFDLFTHLLNDPILRKELKEHIQQGDRADWALRQVIESYSNRFACMSDGYLKERAHDVRELGQRLLYFLYNTEKEQQHLDKPIILVVRELSASLLATLPKDKLLAVVSLEGAANSHAAILSRALGIPAIVGVKINLNDINGRRGIVDGYSGALFISPNRQLLREYKILANEERALAKVVNDRIFEPAVTLDGQRIELMLNAGLSGESHLVPNQAVDGIGLYRTEISFLMQQRFPSEEEQVALYHSVLTAYSDKSVVMRTLDVGGDKPLPYLPIEEDNPFLGWRGIRFTLDHPDIFLIQMRSMLKASAETKNLSIMLPMISCVKELDDALRLLNQAFNDVSANDPNITWPSVGIMLEVPSMLYLLPDIADKIDFVSVGTNDLTQYLLAVDRNNTRVADVYDSMHPAVIRALDQIQTFCRQYDMPVCVCGELAGDPMGALLLTGLGFTSLSMNPSNIARVKYLLRHSSFDDLKKLAQSSLLQSYGNDIYIMMRTYFEDNGFAGFIRAGNK</sequence>
<dbReference type="PROSITE" id="PS00742">
    <property type="entry name" value="PEP_ENZYMES_2"/>
    <property type="match status" value="1"/>
</dbReference>
<dbReference type="Pfam" id="PF02896">
    <property type="entry name" value="PEP-utilizers_C"/>
    <property type="match status" value="1"/>
</dbReference>
<dbReference type="GO" id="GO:0016301">
    <property type="term" value="F:kinase activity"/>
    <property type="evidence" value="ECO:0007669"/>
    <property type="project" value="UniProtKB-KW"/>
</dbReference>
<evidence type="ECO:0000256" key="4">
    <source>
        <dbReference type="ARBA" id="ARBA00007837"/>
    </source>
</evidence>
<dbReference type="Gene3D" id="1.10.274.10">
    <property type="entry name" value="PtsI, HPr-binding domain"/>
    <property type="match status" value="1"/>
</dbReference>
<evidence type="ECO:0000256" key="12">
    <source>
        <dbReference type="ARBA" id="ARBA00022777"/>
    </source>
</evidence>
<keyword evidence="13" id="KW-0460">Magnesium</keyword>
<dbReference type="InterPro" id="IPR000121">
    <property type="entry name" value="PEP_util_C"/>
</dbReference>
<dbReference type="OrthoDB" id="9765468at2"/>
<evidence type="ECO:0000259" key="14">
    <source>
        <dbReference type="SMART" id="SM00065"/>
    </source>
</evidence>
<evidence type="ECO:0000256" key="9">
    <source>
        <dbReference type="ARBA" id="ARBA00022679"/>
    </source>
</evidence>
<evidence type="ECO:0000313" key="15">
    <source>
        <dbReference type="EMBL" id="SJL85298.1"/>
    </source>
</evidence>
<dbReference type="InterPro" id="IPR050499">
    <property type="entry name" value="PEP-utilizing_PTS_enzyme"/>
</dbReference>
<reference evidence="15 16" key="1">
    <citation type="submission" date="2017-02" db="EMBL/GenBank/DDBJ databases">
        <authorList>
            <person name="Peterson S.W."/>
        </authorList>
    </citation>
    <scope>NUCLEOTIDE SEQUENCE [LARGE SCALE GENOMIC DNA]</scope>
    <source>
        <strain evidence="15 16">CECT 9027</strain>
    </source>
</reference>
<evidence type="ECO:0000256" key="11">
    <source>
        <dbReference type="ARBA" id="ARBA00022723"/>
    </source>
</evidence>
<dbReference type="GO" id="GO:0046872">
    <property type="term" value="F:metal ion binding"/>
    <property type="evidence" value="ECO:0007669"/>
    <property type="project" value="UniProtKB-KW"/>
</dbReference>
<dbReference type="InterPro" id="IPR008279">
    <property type="entry name" value="PEP-util_enz_mobile_dom"/>
</dbReference>
<comment type="similarity">
    <text evidence="4">Belongs to the PEP-utilizing enzyme family.</text>
</comment>
<comment type="cofactor">
    <cofactor evidence="2">
        <name>Mg(2+)</name>
        <dbReference type="ChEBI" id="CHEBI:18420"/>
    </cofactor>
</comment>
<dbReference type="InterPro" id="IPR006318">
    <property type="entry name" value="PTS_EI-like"/>
</dbReference>
<evidence type="ECO:0000256" key="7">
    <source>
        <dbReference type="ARBA" id="ARBA00022490"/>
    </source>
</evidence>
<evidence type="ECO:0000256" key="3">
    <source>
        <dbReference type="ARBA" id="ARBA00004496"/>
    </source>
</evidence>
<comment type="catalytic activity">
    <reaction evidence="1">
        <text>L-histidyl-[protein] + phosphoenolpyruvate = N(pros)-phospho-L-histidyl-[protein] + pyruvate</text>
        <dbReference type="Rhea" id="RHEA:23880"/>
        <dbReference type="Rhea" id="RHEA-COMP:9745"/>
        <dbReference type="Rhea" id="RHEA-COMP:9746"/>
        <dbReference type="ChEBI" id="CHEBI:15361"/>
        <dbReference type="ChEBI" id="CHEBI:29979"/>
        <dbReference type="ChEBI" id="CHEBI:58702"/>
        <dbReference type="ChEBI" id="CHEBI:64837"/>
        <dbReference type="EC" id="2.7.3.9"/>
    </reaction>
</comment>
<dbReference type="GO" id="GO:0009401">
    <property type="term" value="P:phosphoenolpyruvate-dependent sugar phosphotransferase system"/>
    <property type="evidence" value="ECO:0007669"/>
    <property type="project" value="UniProtKB-KW"/>
</dbReference>
<evidence type="ECO:0000256" key="2">
    <source>
        <dbReference type="ARBA" id="ARBA00001946"/>
    </source>
</evidence>
<accession>A0A1R4B8P6</accession>
<dbReference type="AlphaFoldDB" id="A0A1R4B8P6"/>
<dbReference type="RefSeq" id="WP_077315688.1">
    <property type="nucleotide sequence ID" value="NZ_AP024887.1"/>
</dbReference>
<dbReference type="InterPro" id="IPR023151">
    <property type="entry name" value="PEP_util_CS"/>
</dbReference>
<name>A0A1R4B8P6_9VIBR</name>
<dbReference type="InterPro" id="IPR036637">
    <property type="entry name" value="Phosphohistidine_dom_sf"/>
</dbReference>
<dbReference type="Gene3D" id="3.30.450.40">
    <property type="match status" value="1"/>
</dbReference>
<dbReference type="PROSITE" id="PS00370">
    <property type="entry name" value="PEP_ENZYMES_PHOS_SITE"/>
    <property type="match status" value="1"/>
</dbReference>
<dbReference type="PANTHER" id="PTHR46244:SF1">
    <property type="entry name" value="PHOSPHOENOLPYRUVATE-DEPENDENT PHOSPHOTRANSFERASE SYSTEM"/>
    <property type="match status" value="1"/>
</dbReference>
<dbReference type="SUPFAM" id="SSF55781">
    <property type="entry name" value="GAF domain-like"/>
    <property type="match status" value="1"/>
</dbReference>
<dbReference type="EMBL" id="FUFT01000013">
    <property type="protein sequence ID" value="SJL85298.1"/>
    <property type="molecule type" value="Genomic_DNA"/>
</dbReference>
<evidence type="ECO:0000256" key="10">
    <source>
        <dbReference type="ARBA" id="ARBA00022683"/>
    </source>
</evidence>
<dbReference type="Gene3D" id="3.50.30.10">
    <property type="entry name" value="Phosphohistidine domain"/>
    <property type="match status" value="1"/>
</dbReference>
<dbReference type="Pfam" id="PF05524">
    <property type="entry name" value="PEP-utilisers_N"/>
    <property type="match status" value="1"/>
</dbReference>
<dbReference type="NCBIfam" id="NF008283">
    <property type="entry name" value="PRK11061.1"/>
    <property type="match status" value="1"/>
</dbReference>
<keyword evidence="10" id="KW-0598">Phosphotransferase system</keyword>
<dbReference type="NCBIfam" id="TIGR01417">
    <property type="entry name" value="PTS_I_fam"/>
    <property type="match status" value="1"/>
</dbReference>
<keyword evidence="12" id="KW-0418">Kinase</keyword>
<dbReference type="SMART" id="SM00065">
    <property type="entry name" value="GAF"/>
    <property type="match status" value="1"/>
</dbReference>
<dbReference type="InterPro" id="IPR018274">
    <property type="entry name" value="PEP_util_AS"/>
</dbReference>
<dbReference type="PANTHER" id="PTHR46244">
    <property type="entry name" value="PHOSPHOENOLPYRUVATE-PROTEIN PHOSPHOTRANSFERASE"/>
    <property type="match status" value="1"/>
</dbReference>
<comment type="subcellular location">
    <subcellularLocation>
        <location evidence="3">Cytoplasm</location>
    </subcellularLocation>
</comment>
<keyword evidence="7" id="KW-0963">Cytoplasm</keyword>
<proteinExistence type="inferred from homology"/>
<protein>
    <recommendedName>
        <fullName evidence="5">phosphoenolpyruvate--protein phosphotransferase</fullName>
        <ecNumber evidence="5">2.7.3.9</ecNumber>
    </recommendedName>
</protein>